<comment type="subcellular location">
    <subcellularLocation>
        <location evidence="5">Golgi apparatus membrane</location>
        <topology evidence="5">Single-pass type II membrane protein</topology>
    </subcellularLocation>
</comment>
<keyword evidence="3 5" id="KW-0328">Glycosyltransferase</keyword>
<dbReference type="GO" id="GO:0047262">
    <property type="term" value="F:polygalacturonate 4-alpha-galacturonosyltransferase activity"/>
    <property type="evidence" value="ECO:0007669"/>
    <property type="project" value="InterPro"/>
</dbReference>
<sequence length="276" mass="30755">REWSKAVSTALCRIWVATVVMDGLSVTMAVEVVGRDSGDGGNIGEGTKTGNKSGTNERWREILGCNCNLYTIVKSIGADLDGVRKDQQAIKAKLKTLETEKEAINMLRVVVNSTVTNANDPSNHVFHIITDKMNNAAMRMRFLINPPGKAIIQVQNIDELTWLNASCSHALNQLASQNTIDYHFKTHQAGESVMNHIWFYLPEIFPKLSKVVFLDDDIVVQKDLSELLSIDLKGFFYWIWGTHSCKLVNKGVADAVVTSSLLENGSLVHCHKQIKW</sequence>
<dbReference type="GO" id="GO:0071555">
    <property type="term" value="P:cell wall organization"/>
    <property type="evidence" value="ECO:0007669"/>
    <property type="project" value="UniProtKB-KW"/>
</dbReference>
<organism evidence="7 8">
    <name type="scientific">Ambrosia artemisiifolia</name>
    <name type="common">Common ragweed</name>
    <dbReference type="NCBI Taxonomy" id="4212"/>
    <lineage>
        <taxon>Eukaryota</taxon>
        <taxon>Viridiplantae</taxon>
        <taxon>Streptophyta</taxon>
        <taxon>Embryophyta</taxon>
        <taxon>Tracheophyta</taxon>
        <taxon>Spermatophyta</taxon>
        <taxon>Magnoliopsida</taxon>
        <taxon>eudicotyledons</taxon>
        <taxon>Gunneridae</taxon>
        <taxon>Pentapetalae</taxon>
        <taxon>asterids</taxon>
        <taxon>campanulids</taxon>
        <taxon>Asterales</taxon>
        <taxon>Asteraceae</taxon>
        <taxon>Asteroideae</taxon>
        <taxon>Heliantheae alliance</taxon>
        <taxon>Heliantheae</taxon>
        <taxon>Ambrosia</taxon>
    </lineage>
</organism>
<feature type="non-terminal residue" evidence="7">
    <location>
        <position position="276"/>
    </location>
</feature>
<reference evidence="7" key="1">
    <citation type="submission" date="2022-06" db="EMBL/GenBank/DDBJ databases">
        <title>Uncovering the hologenomic basis of an extraordinary plant invasion.</title>
        <authorList>
            <person name="Bieker V.C."/>
            <person name="Martin M.D."/>
            <person name="Gilbert T."/>
            <person name="Hodgins K."/>
            <person name="Battlay P."/>
            <person name="Petersen B."/>
            <person name="Wilson J."/>
        </authorList>
    </citation>
    <scope>NUCLEOTIDE SEQUENCE</scope>
    <source>
        <strain evidence="7">AA19_3_7</strain>
        <tissue evidence="7">Leaf</tissue>
    </source>
</reference>
<evidence type="ECO:0000256" key="5">
    <source>
        <dbReference type="RuleBase" id="RU362027"/>
    </source>
</evidence>
<dbReference type="SUPFAM" id="SSF53448">
    <property type="entry name" value="Nucleotide-diphospho-sugar transferases"/>
    <property type="match status" value="1"/>
</dbReference>
<protein>
    <recommendedName>
        <fullName evidence="5">Hexosyltransferase</fullName>
        <ecNumber evidence="5">2.4.1.-</ecNumber>
    </recommendedName>
</protein>
<dbReference type="InterPro" id="IPR002495">
    <property type="entry name" value="Glyco_trans_8"/>
</dbReference>
<keyword evidence="5" id="KW-0333">Golgi apparatus</keyword>
<comment type="similarity">
    <text evidence="2 5">Belongs to the glycosyltransferase 8 family.</text>
</comment>
<dbReference type="PANTHER" id="PTHR32116:SF7">
    <property type="entry name" value="GALACTURONOSYLTRANSFERASE 4-RELATED"/>
    <property type="match status" value="1"/>
</dbReference>
<dbReference type="GO" id="GO:0000139">
    <property type="term" value="C:Golgi membrane"/>
    <property type="evidence" value="ECO:0007669"/>
    <property type="project" value="UniProtKB-SubCell"/>
</dbReference>
<dbReference type="InterPro" id="IPR029993">
    <property type="entry name" value="GAUT"/>
</dbReference>
<keyword evidence="4" id="KW-0808">Transferase</keyword>
<comment type="pathway">
    <text evidence="1 5">Glycan metabolism; pectin biosynthesis.</text>
</comment>
<dbReference type="Proteomes" id="UP001206925">
    <property type="component" value="Unassembled WGS sequence"/>
</dbReference>
<evidence type="ECO:0000256" key="3">
    <source>
        <dbReference type="ARBA" id="ARBA00022676"/>
    </source>
</evidence>
<dbReference type="EC" id="2.4.1.-" evidence="5"/>
<dbReference type="PANTHER" id="PTHR32116">
    <property type="entry name" value="GALACTURONOSYLTRANSFERASE 4-RELATED"/>
    <property type="match status" value="1"/>
</dbReference>
<accession>A0AAD5DBN5</accession>
<keyword evidence="5" id="KW-0961">Cell wall biogenesis/degradation</keyword>
<dbReference type="AlphaFoldDB" id="A0AAD5DBN5"/>
<name>A0AAD5DBN5_AMBAR</name>
<dbReference type="EMBL" id="JAMZMK010000092">
    <property type="protein sequence ID" value="KAI7757653.1"/>
    <property type="molecule type" value="Genomic_DNA"/>
</dbReference>
<keyword evidence="6" id="KW-0732">Signal</keyword>
<dbReference type="Gene3D" id="3.90.550.10">
    <property type="entry name" value="Spore Coat Polysaccharide Biosynthesis Protein SpsA, Chain A"/>
    <property type="match status" value="1"/>
</dbReference>
<gene>
    <name evidence="7" type="ORF">M8C21_009960</name>
</gene>
<evidence type="ECO:0000256" key="6">
    <source>
        <dbReference type="SAM" id="SignalP"/>
    </source>
</evidence>
<evidence type="ECO:0000256" key="2">
    <source>
        <dbReference type="ARBA" id="ARBA00006351"/>
    </source>
</evidence>
<dbReference type="Pfam" id="PF01501">
    <property type="entry name" value="Glyco_transf_8"/>
    <property type="match status" value="1"/>
</dbReference>
<feature type="signal peptide" evidence="6">
    <location>
        <begin position="1"/>
        <end position="29"/>
    </location>
</feature>
<feature type="chain" id="PRO_5041942588" description="Hexosyltransferase" evidence="6">
    <location>
        <begin position="30"/>
        <end position="276"/>
    </location>
</feature>
<keyword evidence="8" id="KW-1185">Reference proteome</keyword>
<comment type="caution">
    <text evidence="7">The sequence shown here is derived from an EMBL/GenBank/DDBJ whole genome shotgun (WGS) entry which is preliminary data.</text>
</comment>
<dbReference type="InterPro" id="IPR029044">
    <property type="entry name" value="Nucleotide-diphossugar_trans"/>
</dbReference>
<evidence type="ECO:0000313" key="7">
    <source>
        <dbReference type="EMBL" id="KAI7757653.1"/>
    </source>
</evidence>
<evidence type="ECO:0000313" key="8">
    <source>
        <dbReference type="Proteomes" id="UP001206925"/>
    </source>
</evidence>
<proteinExistence type="inferred from homology"/>
<evidence type="ECO:0000256" key="1">
    <source>
        <dbReference type="ARBA" id="ARBA00004877"/>
    </source>
</evidence>
<evidence type="ECO:0000256" key="4">
    <source>
        <dbReference type="ARBA" id="ARBA00022679"/>
    </source>
</evidence>